<dbReference type="EMBL" id="FOCV01000008">
    <property type="protein sequence ID" value="SEN87378.1"/>
    <property type="molecule type" value="Genomic_DNA"/>
</dbReference>
<sequence>MYFELKDKTADVLARLRRREQLRNLPLDLISSEDEAYGVQAIAEDSLGFERKAMHLSAVANLPGASRFDQAGSLRNSSSQP</sequence>
<organism evidence="1 3">
    <name type="scientific">Rhizobium tibeticum</name>
    <dbReference type="NCBI Taxonomy" id="501024"/>
    <lineage>
        <taxon>Bacteria</taxon>
        <taxon>Pseudomonadati</taxon>
        <taxon>Pseudomonadota</taxon>
        <taxon>Alphaproteobacteria</taxon>
        <taxon>Hyphomicrobiales</taxon>
        <taxon>Rhizobiaceae</taxon>
        <taxon>Rhizobium/Agrobacterium group</taxon>
        <taxon>Rhizobium</taxon>
    </lineage>
</organism>
<dbReference type="STRING" id="501024.RTCCBAU85039_2288"/>
<reference evidence="1" key="3">
    <citation type="submission" date="2016-10" db="EMBL/GenBank/DDBJ databases">
        <authorList>
            <person name="de Groot N.N."/>
        </authorList>
    </citation>
    <scope>NUCLEOTIDE SEQUENCE [LARGE SCALE GENOMIC DNA]</scope>
    <source>
        <strain evidence="1">CCBAU85039</strain>
    </source>
</reference>
<accession>A0A1H8K4N8</accession>
<evidence type="ECO:0000313" key="2">
    <source>
        <dbReference type="EMBL" id="SEN87378.1"/>
    </source>
</evidence>
<proteinExistence type="predicted"/>
<dbReference type="Proteomes" id="UP000198939">
    <property type="component" value="Unassembled WGS sequence"/>
</dbReference>
<evidence type="ECO:0000313" key="3">
    <source>
        <dbReference type="Proteomes" id="UP000183063"/>
    </source>
</evidence>
<dbReference type="EMBL" id="FNXB01000010">
    <property type="protein sequence ID" value="SEH77657.1"/>
    <property type="molecule type" value="Genomic_DNA"/>
</dbReference>
<keyword evidence="4" id="KW-1185">Reference proteome</keyword>
<dbReference type="Proteomes" id="UP000183063">
    <property type="component" value="Unassembled WGS sequence"/>
</dbReference>
<reference evidence="2 4" key="2">
    <citation type="submission" date="2016-10" db="EMBL/GenBank/DDBJ databases">
        <authorList>
            <person name="Varghese N."/>
            <person name="Submissions S."/>
        </authorList>
    </citation>
    <scope>NUCLEOTIDE SEQUENCE [LARGE SCALE GENOMIC DNA]</scope>
    <source>
        <strain evidence="2 4">CGMCC 1.7071</strain>
    </source>
</reference>
<protein>
    <submittedName>
        <fullName evidence="1">Uncharacterized protein</fullName>
    </submittedName>
</protein>
<evidence type="ECO:0000313" key="4">
    <source>
        <dbReference type="Proteomes" id="UP000198939"/>
    </source>
</evidence>
<dbReference type="RefSeq" id="WP_072374780.1">
    <property type="nucleotide sequence ID" value="NZ_FNXB01000010.1"/>
</dbReference>
<reference evidence="3" key="1">
    <citation type="submission" date="2016-10" db="EMBL/GenBank/DDBJ databases">
        <authorList>
            <person name="Wibberg D."/>
        </authorList>
    </citation>
    <scope>NUCLEOTIDE SEQUENCE [LARGE SCALE GENOMIC DNA]</scope>
</reference>
<name>A0A1H8K4N8_9HYPH</name>
<dbReference type="AlphaFoldDB" id="A0A1H8K4N8"/>
<gene>
    <name evidence="1" type="ORF">RTCCBAU85039_2288</name>
    <name evidence="2" type="ORF">SAMN05216228_1008171</name>
</gene>
<evidence type="ECO:0000313" key="1">
    <source>
        <dbReference type="EMBL" id="SEH77657.1"/>
    </source>
</evidence>